<feature type="region of interest" description="Disordered" evidence="1">
    <location>
        <begin position="1"/>
        <end position="98"/>
    </location>
</feature>
<organism evidence="2">
    <name type="scientific">Tanacetum cinerariifolium</name>
    <name type="common">Dalmatian daisy</name>
    <name type="synonym">Chrysanthemum cinerariifolium</name>
    <dbReference type="NCBI Taxonomy" id="118510"/>
    <lineage>
        <taxon>Eukaryota</taxon>
        <taxon>Viridiplantae</taxon>
        <taxon>Streptophyta</taxon>
        <taxon>Embryophyta</taxon>
        <taxon>Tracheophyta</taxon>
        <taxon>Spermatophyta</taxon>
        <taxon>Magnoliopsida</taxon>
        <taxon>eudicotyledons</taxon>
        <taxon>Gunneridae</taxon>
        <taxon>Pentapetalae</taxon>
        <taxon>asterids</taxon>
        <taxon>campanulids</taxon>
        <taxon>Asterales</taxon>
        <taxon>Asteraceae</taxon>
        <taxon>Asteroideae</taxon>
        <taxon>Anthemideae</taxon>
        <taxon>Anthemidinae</taxon>
        <taxon>Tanacetum</taxon>
    </lineage>
</organism>
<feature type="region of interest" description="Disordered" evidence="1">
    <location>
        <begin position="109"/>
        <end position="128"/>
    </location>
</feature>
<name>A0A699J1F0_TANCI</name>
<comment type="caution">
    <text evidence="2">The sequence shown here is derived from an EMBL/GenBank/DDBJ whole genome shotgun (WGS) entry which is preliminary data.</text>
</comment>
<dbReference type="EMBL" id="BKCJ010359694">
    <property type="protein sequence ID" value="GFA03970.1"/>
    <property type="molecule type" value="Genomic_DNA"/>
</dbReference>
<proteinExistence type="predicted"/>
<accession>A0A699J1F0</accession>
<gene>
    <name evidence="2" type="ORF">Tci_575942</name>
</gene>
<reference evidence="2" key="1">
    <citation type="journal article" date="2019" name="Sci. Rep.">
        <title>Draft genome of Tanacetum cinerariifolium, the natural source of mosquito coil.</title>
        <authorList>
            <person name="Yamashiro T."/>
            <person name="Shiraishi A."/>
            <person name="Satake H."/>
            <person name="Nakayama K."/>
        </authorList>
    </citation>
    <scope>NUCLEOTIDE SEQUENCE</scope>
</reference>
<evidence type="ECO:0000313" key="2">
    <source>
        <dbReference type="EMBL" id="GFA03970.1"/>
    </source>
</evidence>
<sequence>MSSSSSHDTSPEQAPLSHVLAPEYPEYLAPSDAEVPAEDQPLASDASPATDLPEYIATLESIEDDSEEDPEMDPIDYATDEEEEEHLAQADSALPIPNYVPLVKETKPFETDESAGTPPPPRSPHTIIPLSHTRLRRAQISVRPHTPPSPSTETRIAEYAYAPTPPSPFSPLSSLLLLIPSPPLLLPSPTDIDIILEADMLLRKRVGFTASSYRFEIGESLAAVAARLPGISLS</sequence>
<dbReference type="AlphaFoldDB" id="A0A699J1F0"/>
<evidence type="ECO:0000256" key="1">
    <source>
        <dbReference type="SAM" id="MobiDB-lite"/>
    </source>
</evidence>
<feature type="compositionally biased region" description="Acidic residues" evidence="1">
    <location>
        <begin position="61"/>
        <end position="85"/>
    </location>
</feature>
<protein>
    <submittedName>
        <fullName evidence="2">Uncharacterized protein</fullName>
    </submittedName>
</protein>
<feature type="compositionally biased region" description="Polar residues" evidence="1">
    <location>
        <begin position="1"/>
        <end position="12"/>
    </location>
</feature>